<dbReference type="InterPro" id="IPR052340">
    <property type="entry name" value="RNase_Y/CdgJ"/>
</dbReference>
<name>A0AB39UX68_9GAMM</name>
<dbReference type="PANTHER" id="PTHR33525">
    <property type="match status" value="1"/>
</dbReference>
<dbReference type="SUPFAM" id="SSF55781">
    <property type="entry name" value="GAF domain-like"/>
    <property type="match status" value="1"/>
</dbReference>
<organism evidence="2">
    <name type="scientific">Thermohahella caldifontis</name>
    <dbReference type="NCBI Taxonomy" id="3142973"/>
    <lineage>
        <taxon>Bacteria</taxon>
        <taxon>Pseudomonadati</taxon>
        <taxon>Pseudomonadota</taxon>
        <taxon>Gammaproteobacteria</taxon>
        <taxon>Oceanospirillales</taxon>
        <taxon>Hahellaceae</taxon>
        <taxon>Thermohahella</taxon>
    </lineage>
</organism>
<dbReference type="InterPro" id="IPR029016">
    <property type="entry name" value="GAF-like_dom_sf"/>
</dbReference>
<sequence>MSRFAPQTLDQWVEELSDMKAVSLGAVIQELNRLTASDETSLNELADAIMKDPGLTGKVLKAANSVAFNPQEIPVTTISRAIMHVGFDTVRALCVGALLAEQLLGPEASDQLVTRIAHAITAATQARKLCRGFRSQLREEVFVATLLYHLGELLVWSYPHPVVDRASRMLIEQNDVRAAEKVLGVRFAELSRTLAERWRLGQILEEALGQPASKAARAVRLGEDIARALPQGLDSPAMKACITEACKVLGLDERTVTEGIREGIQEAESLGRSYGDARLNAVLGQQTRSHMTPKTGQGKLLEPDSSLQLKILQDIMQAMSTGMTSTELFRHVLDGLHRGVGLERICLALLNPQRTQLAARIVVGEGTETWKTRFVFPYERQRGSFWYDIMQTPGIVWLGHPDHVRLEGAVPPALRALIGPGQGLMGPLVTQGREIGLLYADLRSSGRPLNQAYAGGFRYFVQQANLCLNLMAQRASRA</sequence>
<feature type="domain" description="HDOD" evidence="1">
    <location>
        <begin position="21"/>
        <end position="214"/>
    </location>
</feature>
<dbReference type="Gene3D" id="3.30.450.40">
    <property type="match status" value="1"/>
</dbReference>
<reference evidence="2" key="1">
    <citation type="submission" date="2024-05" db="EMBL/GenBank/DDBJ databases">
        <title>Genome sequencing of novel strain.</title>
        <authorList>
            <person name="Ganbat D."/>
            <person name="Ganbat S."/>
            <person name="Lee S.-J."/>
        </authorList>
    </citation>
    <scope>NUCLEOTIDE SEQUENCE</scope>
    <source>
        <strain evidence="2">SMD15-11</strain>
    </source>
</reference>
<accession>A0AB39UX68</accession>
<dbReference type="PANTHER" id="PTHR33525:SF3">
    <property type="entry name" value="RIBONUCLEASE Y"/>
    <property type="match status" value="1"/>
</dbReference>
<dbReference type="InterPro" id="IPR013976">
    <property type="entry name" value="HDOD"/>
</dbReference>
<protein>
    <submittedName>
        <fullName evidence="2">HDOD domain-containing protein</fullName>
    </submittedName>
</protein>
<dbReference type="KEGG" id="tcd:AAIA72_02745"/>
<gene>
    <name evidence="2" type="ORF">AAIA72_02745</name>
</gene>
<dbReference type="Pfam" id="PF08668">
    <property type="entry name" value="HDOD"/>
    <property type="match status" value="1"/>
</dbReference>
<evidence type="ECO:0000313" key="2">
    <source>
        <dbReference type="EMBL" id="XDT72922.1"/>
    </source>
</evidence>
<dbReference type="PROSITE" id="PS51833">
    <property type="entry name" value="HDOD"/>
    <property type="match status" value="1"/>
</dbReference>
<dbReference type="RefSeq" id="WP_369601923.1">
    <property type="nucleotide sequence ID" value="NZ_CP154858.1"/>
</dbReference>
<proteinExistence type="predicted"/>
<dbReference type="Gene3D" id="1.10.3210.10">
    <property type="entry name" value="Hypothetical protein af1432"/>
    <property type="match status" value="1"/>
</dbReference>
<dbReference type="AlphaFoldDB" id="A0AB39UX68"/>
<evidence type="ECO:0000259" key="1">
    <source>
        <dbReference type="PROSITE" id="PS51833"/>
    </source>
</evidence>
<dbReference type="EMBL" id="CP154858">
    <property type="protein sequence ID" value="XDT72922.1"/>
    <property type="molecule type" value="Genomic_DNA"/>
</dbReference>
<dbReference type="SUPFAM" id="SSF109604">
    <property type="entry name" value="HD-domain/PDEase-like"/>
    <property type="match status" value="1"/>
</dbReference>